<name>A0A7M1SW06_9MICO</name>
<dbReference type="GO" id="GO:0016491">
    <property type="term" value="F:oxidoreductase activity"/>
    <property type="evidence" value="ECO:0007669"/>
    <property type="project" value="UniProtKB-KW"/>
</dbReference>
<dbReference type="InterPro" id="IPR001509">
    <property type="entry name" value="Epimerase_deHydtase"/>
</dbReference>
<protein>
    <submittedName>
        <fullName evidence="5">NAD-dependent epimerase/dehydratase family protein</fullName>
    </submittedName>
</protein>
<sequence length="319" mass="34398">MNADQGIDATFGALPAAVVPPALHWETTACELPARLPERILVTGAGGTLGGDVVGLLAALGAHVIALSTTWRRPSVAAEAVTADAADADAVRSACAGVDAVVHMAAIPGTDLADPFLGYTTNTASTFNVLQQAGEHDIQRAVVASSINAFGVPANHREMLPAYYPIDENVPRALDDWYSLSKASDELTTEMAASQFAMTVIALRFPLTTLPSRVRALAEPHQQRHVREGWSYLDRRDAAVAVAHALVVDLTGAHIIGLAASDTYRSEDTEQLLDCYAPRVPRRRRFEGRESLIDTSRAENLLRFRPRHRWTDPDPPTIP</sequence>
<gene>
    <name evidence="5" type="ORF">IM660_00350</name>
</gene>
<dbReference type="AlphaFoldDB" id="A0A7M1SW06"/>
<evidence type="ECO:0000256" key="2">
    <source>
        <dbReference type="ARBA" id="ARBA00023002"/>
    </source>
</evidence>
<evidence type="ECO:0000313" key="5">
    <source>
        <dbReference type="EMBL" id="QOR70813.1"/>
    </source>
</evidence>
<evidence type="ECO:0000256" key="1">
    <source>
        <dbReference type="ARBA" id="ARBA00007637"/>
    </source>
</evidence>
<dbReference type="Gene3D" id="3.40.50.720">
    <property type="entry name" value="NAD(P)-binding Rossmann-like Domain"/>
    <property type="match status" value="1"/>
</dbReference>
<evidence type="ECO:0000256" key="3">
    <source>
        <dbReference type="ARBA" id="ARBA00023027"/>
    </source>
</evidence>
<dbReference type="InterPro" id="IPR036291">
    <property type="entry name" value="NAD(P)-bd_dom_sf"/>
</dbReference>
<keyword evidence="3" id="KW-0520">NAD</keyword>
<evidence type="ECO:0000313" key="6">
    <source>
        <dbReference type="Proteomes" id="UP000593758"/>
    </source>
</evidence>
<keyword evidence="2" id="KW-0560">Oxidoreductase</keyword>
<keyword evidence="6" id="KW-1185">Reference proteome</keyword>
<dbReference type="KEGG" id="halt:IM660_00350"/>
<proteinExistence type="inferred from homology"/>
<evidence type="ECO:0000259" key="4">
    <source>
        <dbReference type="Pfam" id="PF01370"/>
    </source>
</evidence>
<dbReference type="PANTHER" id="PTHR43103:SF5">
    <property type="entry name" value="4-EPIMERASE, PUTATIVE (AFU_ORTHOLOGUE AFUA_7G00360)-RELATED"/>
    <property type="match status" value="1"/>
</dbReference>
<feature type="domain" description="NAD-dependent epimerase/dehydratase" evidence="4">
    <location>
        <begin position="40"/>
        <end position="208"/>
    </location>
</feature>
<reference evidence="5 6" key="1">
    <citation type="submission" date="2020-10" db="EMBL/GenBank/DDBJ databases">
        <title>Haloactinobacterium sp. RN3S43, a bacterium isolated from saline soil.</title>
        <authorList>
            <person name="Sun J.-Q."/>
        </authorList>
    </citation>
    <scope>NUCLEOTIDE SEQUENCE [LARGE SCALE GENOMIC DNA]</scope>
    <source>
        <strain evidence="5 6">RN3S43</strain>
    </source>
</reference>
<accession>A0A7M1SW06</accession>
<dbReference type="PANTHER" id="PTHR43103">
    <property type="entry name" value="NUCLEOSIDE-DIPHOSPHATE-SUGAR EPIMERASE"/>
    <property type="match status" value="1"/>
</dbReference>
<comment type="similarity">
    <text evidence="1">Belongs to the NAD(P)-dependent epimerase/dehydratase family.</text>
</comment>
<dbReference type="EMBL" id="CP063169">
    <property type="protein sequence ID" value="QOR70813.1"/>
    <property type="molecule type" value="Genomic_DNA"/>
</dbReference>
<organism evidence="5 6">
    <name type="scientific">Ruania alkalisoli</name>
    <dbReference type="NCBI Taxonomy" id="2779775"/>
    <lineage>
        <taxon>Bacteria</taxon>
        <taxon>Bacillati</taxon>
        <taxon>Actinomycetota</taxon>
        <taxon>Actinomycetes</taxon>
        <taxon>Micrococcales</taxon>
        <taxon>Ruaniaceae</taxon>
        <taxon>Ruania</taxon>
    </lineage>
</organism>
<dbReference type="SUPFAM" id="SSF51735">
    <property type="entry name" value="NAD(P)-binding Rossmann-fold domains"/>
    <property type="match status" value="1"/>
</dbReference>
<dbReference type="Proteomes" id="UP000593758">
    <property type="component" value="Chromosome"/>
</dbReference>
<dbReference type="Pfam" id="PF01370">
    <property type="entry name" value="Epimerase"/>
    <property type="match status" value="1"/>
</dbReference>